<organism evidence="2 3">
    <name type="scientific">Pararoseomonas baculiformis</name>
    <dbReference type="NCBI Taxonomy" id="2820812"/>
    <lineage>
        <taxon>Bacteria</taxon>
        <taxon>Pseudomonadati</taxon>
        <taxon>Pseudomonadota</taxon>
        <taxon>Alphaproteobacteria</taxon>
        <taxon>Acetobacterales</taxon>
        <taxon>Acetobacteraceae</taxon>
        <taxon>Pararoseomonas</taxon>
    </lineage>
</organism>
<evidence type="ECO:0000313" key="3">
    <source>
        <dbReference type="Proteomes" id="UP000681594"/>
    </source>
</evidence>
<proteinExistence type="predicted"/>
<evidence type="ECO:0000259" key="1">
    <source>
        <dbReference type="Pfam" id="PF09722"/>
    </source>
</evidence>
<dbReference type="RefSeq" id="WP_209381994.1">
    <property type="nucleotide sequence ID" value="NZ_JAGIZB010000053.1"/>
</dbReference>
<dbReference type="EMBL" id="JAGIZB010000053">
    <property type="protein sequence ID" value="MBP0447728.1"/>
    <property type="molecule type" value="Genomic_DNA"/>
</dbReference>
<evidence type="ECO:0000313" key="2">
    <source>
        <dbReference type="EMBL" id="MBP0447728.1"/>
    </source>
</evidence>
<dbReference type="Proteomes" id="UP000681594">
    <property type="component" value="Unassembled WGS sequence"/>
</dbReference>
<protein>
    <submittedName>
        <fullName evidence="2">DUF2384 domain-containing protein</fullName>
    </submittedName>
</protein>
<comment type="caution">
    <text evidence="2">The sequence shown here is derived from an EMBL/GenBank/DDBJ whole genome shotgun (WGS) entry which is preliminary data.</text>
</comment>
<gene>
    <name evidence="2" type="ORF">J8J14_23535</name>
</gene>
<dbReference type="InterPro" id="IPR024467">
    <property type="entry name" value="Xre/MbcA/ParS-like_toxin-bd"/>
</dbReference>
<dbReference type="Pfam" id="PF09722">
    <property type="entry name" value="Xre_MbcA_ParS_C"/>
    <property type="match status" value="1"/>
</dbReference>
<feature type="domain" description="Antitoxin Xre/MbcA/ParS-like toxin-binding" evidence="1">
    <location>
        <begin position="11"/>
        <end position="60"/>
    </location>
</feature>
<name>A0ABS4AMH8_9PROT</name>
<sequence length="63" mass="7025">MPDEVALRDHAVRTFGDPDRAAIWLARPTTALEGRRPADLLNHEAGRLKVWQLLTLIDHGLAS</sequence>
<keyword evidence="3" id="KW-1185">Reference proteome</keyword>
<accession>A0ABS4AMH8</accession>
<reference evidence="2 3" key="1">
    <citation type="submission" date="2021-03" db="EMBL/GenBank/DDBJ databases">
        <authorList>
            <person name="So Y."/>
        </authorList>
    </citation>
    <scope>NUCLEOTIDE SEQUENCE [LARGE SCALE GENOMIC DNA]</scope>
    <source>
        <strain evidence="2 3">SSH11</strain>
    </source>
</reference>